<evidence type="ECO:0000313" key="4">
    <source>
        <dbReference type="Proteomes" id="UP001160301"/>
    </source>
</evidence>
<dbReference type="Proteomes" id="UP001160301">
    <property type="component" value="Unassembled WGS sequence"/>
</dbReference>
<dbReference type="RefSeq" id="WP_136965041.1">
    <property type="nucleotide sequence ID" value="NZ_JARZHI010000073.1"/>
</dbReference>
<feature type="compositionally biased region" description="Polar residues" evidence="1">
    <location>
        <begin position="524"/>
        <end position="534"/>
    </location>
</feature>
<feature type="region of interest" description="Disordered" evidence="1">
    <location>
        <begin position="139"/>
        <end position="174"/>
    </location>
</feature>
<feature type="region of interest" description="Disordered" evidence="1">
    <location>
        <begin position="230"/>
        <end position="256"/>
    </location>
</feature>
<accession>A0ABT6P650</accession>
<reference evidence="3 4" key="1">
    <citation type="submission" date="2023-04" db="EMBL/GenBank/DDBJ databases">
        <title>The genome sequence of Polyangium sorediatum DSM14670.</title>
        <authorList>
            <person name="Zhang X."/>
        </authorList>
    </citation>
    <scope>NUCLEOTIDE SEQUENCE [LARGE SCALE GENOMIC DNA]</scope>
    <source>
        <strain evidence="3 4">DSM 14670</strain>
    </source>
</reference>
<feature type="region of interest" description="Disordered" evidence="1">
    <location>
        <begin position="512"/>
        <end position="537"/>
    </location>
</feature>
<evidence type="ECO:0000256" key="2">
    <source>
        <dbReference type="SAM" id="SignalP"/>
    </source>
</evidence>
<keyword evidence="4" id="KW-1185">Reference proteome</keyword>
<gene>
    <name evidence="3" type="ORF">QHF89_41735</name>
</gene>
<sequence length="581" mass="61139">MFDPETVLNRGSTGARLVAVLAALCFLGIATGAGAQTKTSASDAAPIEVTGTVLALEEEGEELILDLGGSQGATEGATVEIWRPLKLKHPVTGKVISDRFRIGTLALGQVRPSMSIAKATGTLTRTPEKGDLVILRKAASAPGKPAPAAPTKPDAGGPTEAPDKPGGQGDAPSADPEAVVIATMFDKLKGADLVTRIKAYEDYVREKPNGRYARVLYEEAASLRRLLEAEGKPSAKAPAKGQRTRTEPSLVSFKPPTAAVEGTPLELAVELDDLATGAILHVRTRGKQTYTPLVMASAGLGYWAATVPGDRLVSSEIEYFIEATMANGDAKAVVGMPGSPERIQIQDAPKIAKPEKRIASAMLLTDFADYNGLKGNDRVWQTEGTFGLRYGDTGVRALRSGFGVYRGVGGSLNDLDTLNLSGRPVGLTYGYLETEVGFHRLFGVIGRVAIGLLDDGISGGGQILFRIGNDRETNLVLGGELLGGVGLRGFTQLELNTFKRVPILVRTEVTNQPAGSSRFRPPSENGQPTESTQEGEVGARGIVQVGYRLTPGLVVAARVSFQGRTINHAGPGFGGAVGYEW</sequence>
<feature type="signal peptide" evidence="2">
    <location>
        <begin position="1"/>
        <end position="35"/>
    </location>
</feature>
<name>A0ABT6P650_9BACT</name>
<evidence type="ECO:0000313" key="3">
    <source>
        <dbReference type="EMBL" id="MDI1436101.1"/>
    </source>
</evidence>
<comment type="caution">
    <text evidence="3">The sequence shown here is derived from an EMBL/GenBank/DDBJ whole genome shotgun (WGS) entry which is preliminary data.</text>
</comment>
<organism evidence="3 4">
    <name type="scientific">Polyangium sorediatum</name>
    <dbReference type="NCBI Taxonomy" id="889274"/>
    <lineage>
        <taxon>Bacteria</taxon>
        <taxon>Pseudomonadati</taxon>
        <taxon>Myxococcota</taxon>
        <taxon>Polyangia</taxon>
        <taxon>Polyangiales</taxon>
        <taxon>Polyangiaceae</taxon>
        <taxon>Polyangium</taxon>
    </lineage>
</organism>
<protein>
    <submittedName>
        <fullName evidence="3">Uncharacterized protein</fullName>
    </submittedName>
</protein>
<feature type="chain" id="PRO_5045096272" evidence="2">
    <location>
        <begin position="36"/>
        <end position="581"/>
    </location>
</feature>
<dbReference type="EMBL" id="JARZHI010000073">
    <property type="protein sequence ID" value="MDI1436101.1"/>
    <property type="molecule type" value="Genomic_DNA"/>
</dbReference>
<proteinExistence type="predicted"/>
<keyword evidence="2" id="KW-0732">Signal</keyword>
<evidence type="ECO:0000256" key="1">
    <source>
        <dbReference type="SAM" id="MobiDB-lite"/>
    </source>
</evidence>